<dbReference type="SUPFAM" id="SSF52200">
    <property type="entry name" value="Toll/Interleukin receptor TIR domain"/>
    <property type="match status" value="1"/>
</dbReference>
<evidence type="ECO:0000313" key="2">
    <source>
        <dbReference type="EMBL" id="TWB42602.1"/>
    </source>
</evidence>
<dbReference type="InterPro" id="IPR035897">
    <property type="entry name" value="Toll_tir_struct_dom_sf"/>
</dbReference>
<dbReference type="InterPro" id="IPR000157">
    <property type="entry name" value="TIR_dom"/>
</dbReference>
<dbReference type="AlphaFoldDB" id="A0A560H8D3"/>
<sequence>MVRVFMSYSHADEALRDRLEVHLTPLKRRGLAIWHDRLLLPGDEIDGEIQEALAAADIALMLLSPDFLASTYCHDVEMQRAVDRHRAGLCRVIPVILKPCDWHSTPLRQLLALPYDGKPITQWLDQDQAFYEVAVAIRKTVAGHKGGTTT</sequence>
<feature type="domain" description="TIR" evidence="1">
    <location>
        <begin position="1"/>
        <end position="141"/>
    </location>
</feature>
<accession>A0A560H8D3</accession>
<comment type="caution">
    <text evidence="2">The sequence shown here is derived from an EMBL/GenBank/DDBJ whole genome shotgun (WGS) entry which is preliminary data.</text>
</comment>
<gene>
    <name evidence="2" type="ORF">FBZ90_106202</name>
</gene>
<dbReference type="Pfam" id="PF13676">
    <property type="entry name" value="TIR_2"/>
    <property type="match status" value="1"/>
</dbReference>
<evidence type="ECO:0000313" key="3">
    <source>
        <dbReference type="Proteomes" id="UP000315751"/>
    </source>
</evidence>
<proteinExistence type="predicted"/>
<dbReference type="SMART" id="SM00255">
    <property type="entry name" value="TIR"/>
    <property type="match status" value="1"/>
</dbReference>
<evidence type="ECO:0000259" key="1">
    <source>
        <dbReference type="PROSITE" id="PS50104"/>
    </source>
</evidence>
<organism evidence="2 3">
    <name type="scientific">Nitrospirillum amazonense</name>
    <dbReference type="NCBI Taxonomy" id="28077"/>
    <lineage>
        <taxon>Bacteria</taxon>
        <taxon>Pseudomonadati</taxon>
        <taxon>Pseudomonadota</taxon>
        <taxon>Alphaproteobacteria</taxon>
        <taxon>Rhodospirillales</taxon>
        <taxon>Azospirillaceae</taxon>
        <taxon>Nitrospirillum</taxon>
    </lineage>
</organism>
<dbReference type="PROSITE" id="PS50104">
    <property type="entry name" value="TIR"/>
    <property type="match status" value="1"/>
</dbReference>
<dbReference type="Gene3D" id="3.40.50.10140">
    <property type="entry name" value="Toll/interleukin-1 receptor homology (TIR) domain"/>
    <property type="match status" value="1"/>
</dbReference>
<dbReference type="EMBL" id="VITR01000006">
    <property type="protein sequence ID" value="TWB42602.1"/>
    <property type="molecule type" value="Genomic_DNA"/>
</dbReference>
<dbReference type="GO" id="GO:0007165">
    <property type="term" value="P:signal transduction"/>
    <property type="evidence" value="ECO:0007669"/>
    <property type="project" value="InterPro"/>
</dbReference>
<keyword evidence="3" id="KW-1185">Reference proteome</keyword>
<name>A0A560H8D3_9PROT</name>
<dbReference type="Proteomes" id="UP000315751">
    <property type="component" value="Unassembled WGS sequence"/>
</dbReference>
<reference evidence="2 3" key="1">
    <citation type="submission" date="2019-06" db="EMBL/GenBank/DDBJ databases">
        <title>Genomic Encyclopedia of Type Strains, Phase IV (KMG-V): Genome sequencing to study the core and pangenomes of soil and plant-associated prokaryotes.</title>
        <authorList>
            <person name="Whitman W."/>
        </authorList>
    </citation>
    <scope>NUCLEOTIDE SEQUENCE [LARGE SCALE GENOMIC DNA]</scope>
    <source>
        <strain evidence="2 3">BR 11622</strain>
    </source>
</reference>
<protein>
    <submittedName>
        <fullName evidence="2">TIR domain-containing protein</fullName>
    </submittedName>
</protein>